<dbReference type="EMBL" id="KI631268">
    <property type="protein sequence ID" value="EYU29261.1"/>
    <property type="molecule type" value="Genomic_DNA"/>
</dbReference>
<feature type="domain" description="Tudor" evidence="8">
    <location>
        <begin position="340"/>
        <end position="398"/>
    </location>
</feature>
<dbReference type="SMART" id="SM00333">
    <property type="entry name" value="TUDOR"/>
    <property type="match status" value="1"/>
</dbReference>
<sequence length="1291" mass="145673">MVTIPEGNGDAPNSQSMEKVDGSKLKVKQKARGSNSKRKVKAEPKLTSGSDPISEALEHLKSVDRAGASNGKFIKPKEEAGTMDQPVNLVTASAGDGDAPNSKSAGKNGGLKSKVNQKTDAKPKGGSSSKGKQKIGSDRISDALGLPNSEFIKPKDKADTSDQLVKLAGASISKSLEKVGCSSSKVKPNVDPKSTSKSSSGNGKRKRKAGADEVKENVDSGQTSYGGETSKKKPEPLAGSTVSNSIFIDFDEDDDDEENLEQNAARMLSSRFDPSCTGFSSKRKPPASQTVDGFSFPVSSNRDLLSKQANSSSARKEDKGKGTPRKRRHFYDVLTGDLDPHWFFNRRIKVFWPLDECWYYGLVDDYNPDDKKHHIKYDDRDEEWIDLKQEKFKLLLLPTEAPGKVKSKKVSPKVNDVRKGQTVPSEDDASRRESDLDSEPIALWLARSSQHGKSLPKSSKPQRALHIESPTVSALPSEKNDDLNSNFAYSRRTKLNPLREPISPDDLALHAMNEKSLLGSTIGSTAVYARKKNSKKGEVTFILPTIKERYFGGFVDYDKQLWSTDRNGLLRLNVILVESKEFRFRICLPVLRVSGFAHGNGDCGLFRNMLMPEHGVMSVTSPAVIMEMLFIDSYLGLKFLLFEGCMEQALAYLVLVMTMFSQSDEHVASETQSPVTSVRLRLSSVHDARKHRIVGLHSFARLQSSKWARLDFELLRRCALVKQLQISECTYDNIKELEYRSLKQRKPHVDLELPSYMGVESSNRGFSNGPKRPRTQVQYTLPFADFNTKQKRHSQRDPPCKRIRRASLKRISDGSSRSNEKNFELLSCGANVLVTHEDKGWRECGAVIILEVADHNEWRLAIKLSGVTKYSYKVKNILQPGSTNRYSHAMLWKGGKDWVLEFPDRSQWNLFKEMHEECYNRNIRAASVKSIPIPGVWRIEECDDYYKIKAPFIRNPMKYYRQDQTDVEMAMDPSHILYDIDSDDEQWLTANKKKFRKKIIDKRRTIEDFFEKTMDMFEKFSFVQHRDNFTDDEVQELVTGMGSVEAAKVIYEHWREKRGRKGMPLIRHLQPPLWERYQQQLKEWEHDVNRSNPTLSIGVQKKAPAAPEKPAMFAFCLKPRGLEIRNKFFKHRSHKKFSISAHLHSTSRDHNTLIGRRSSRHTFGDDANTVRDARVSSNTRSSKAYKNKRKTIASSSPSFNNQSTQNGVRPENLGGAHTQQAQTGPMDGPTLHEFQVRETLAAAARAKKRAKLKKERAYQLSKKADYFSQKAAGALLIAEAVRDSHNSNEGT</sequence>
<dbReference type="GO" id="GO:0005634">
    <property type="term" value="C:nucleus"/>
    <property type="evidence" value="ECO:0007669"/>
    <property type="project" value="UniProtKB-SubCell"/>
</dbReference>
<evidence type="ECO:0000256" key="1">
    <source>
        <dbReference type="ARBA" id="ARBA00004123"/>
    </source>
</evidence>
<dbReference type="Proteomes" id="UP000030748">
    <property type="component" value="Unassembled WGS sequence"/>
</dbReference>
<feature type="region of interest" description="Disordered" evidence="7">
    <location>
        <begin position="177"/>
        <end position="261"/>
    </location>
</feature>
<feature type="compositionally biased region" description="Low complexity" evidence="7">
    <location>
        <begin position="193"/>
        <end position="202"/>
    </location>
</feature>
<evidence type="ECO:0000256" key="4">
    <source>
        <dbReference type="ARBA" id="ARBA00023163"/>
    </source>
</evidence>
<feature type="region of interest" description="Disordered" evidence="7">
    <location>
        <begin position="448"/>
        <end position="480"/>
    </location>
</feature>
<keyword evidence="10" id="KW-1185">Reference proteome</keyword>
<dbReference type="eggNOG" id="ENOG502QQH9">
    <property type="taxonomic scope" value="Eukaryota"/>
</dbReference>
<feature type="compositionally biased region" description="Basic and acidic residues" evidence="7">
    <location>
        <begin position="209"/>
        <end position="218"/>
    </location>
</feature>
<feature type="region of interest" description="Disordered" evidence="7">
    <location>
        <begin position="1148"/>
        <end position="1230"/>
    </location>
</feature>
<dbReference type="InterPro" id="IPR019542">
    <property type="entry name" value="Enhancer_polycomb-like_N"/>
</dbReference>
<evidence type="ECO:0000256" key="5">
    <source>
        <dbReference type="ARBA" id="ARBA00023242"/>
    </source>
</evidence>
<comment type="subcellular location">
    <subcellularLocation>
        <location evidence="1 6">Nucleus</location>
    </subcellularLocation>
</comment>
<dbReference type="Pfam" id="PF10513">
    <property type="entry name" value="EPL1"/>
    <property type="match status" value="1"/>
</dbReference>
<evidence type="ECO:0000259" key="8">
    <source>
        <dbReference type="SMART" id="SM00333"/>
    </source>
</evidence>
<keyword evidence="4 6" id="KW-0804">Transcription</keyword>
<dbReference type="CDD" id="cd20404">
    <property type="entry name" value="Tudor_Agenet_AtEML-like"/>
    <property type="match status" value="1"/>
</dbReference>
<dbReference type="Gene3D" id="2.30.30.140">
    <property type="match status" value="1"/>
</dbReference>
<name>A0A022QMT3_ERYGU</name>
<dbReference type="STRING" id="4155.A0A022QMT3"/>
<comment type="similarity">
    <text evidence="2 6">Belongs to the enhancer of polycomb family.</text>
</comment>
<accession>A0A022QMT3</accession>
<evidence type="ECO:0000313" key="10">
    <source>
        <dbReference type="Proteomes" id="UP000030748"/>
    </source>
</evidence>
<evidence type="ECO:0000256" key="7">
    <source>
        <dbReference type="SAM" id="MobiDB-lite"/>
    </source>
</evidence>
<keyword evidence="5 6" id="KW-0539">Nucleus</keyword>
<evidence type="ECO:0000256" key="3">
    <source>
        <dbReference type="ARBA" id="ARBA00023015"/>
    </source>
</evidence>
<keyword evidence="3 6" id="KW-0805">Transcription regulation</keyword>
<feature type="compositionally biased region" description="Polar residues" evidence="7">
    <location>
        <begin position="1192"/>
        <end position="1207"/>
    </location>
</feature>
<reference evidence="9 10" key="1">
    <citation type="journal article" date="2013" name="Proc. Natl. Acad. Sci. U.S.A.">
        <title>Fine-scale variation in meiotic recombination in Mimulus inferred from population shotgun sequencing.</title>
        <authorList>
            <person name="Hellsten U."/>
            <person name="Wright K.M."/>
            <person name="Jenkins J."/>
            <person name="Shu S."/>
            <person name="Yuan Y."/>
            <person name="Wessler S.R."/>
            <person name="Schmutz J."/>
            <person name="Willis J.H."/>
            <person name="Rokhsar D.S."/>
        </authorList>
    </citation>
    <scope>NUCLEOTIDE SEQUENCE [LARGE SCALE GENOMIC DNA]</scope>
    <source>
        <strain evidence="10">cv. DUN x IM62</strain>
    </source>
</reference>
<feature type="region of interest" description="Disordered" evidence="7">
    <location>
        <begin position="275"/>
        <end position="325"/>
    </location>
</feature>
<evidence type="ECO:0000256" key="2">
    <source>
        <dbReference type="ARBA" id="ARBA00008035"/>
    </source>
</evidence>
<dbReference type="InterPro" id="IPR002999">
    <property type="entry name" value="Tudor"/>
</dbReference>
<feature type="compositionally biased region" description="Polar residues" evidence="7">
    <location>
        <begin position="448"/>
        <end position="461"/>
    </location>
</feature>
<dbReference type="PANTHER" id="PTHR14898">
    <property type="entry name" value="ENHANCER OF POLYCOMB"/>
    <property type="match status" value="1"/>
</dbReference>
<organism evidence="9 10">
    <name type="scientific">Erythranthe guttata</name>
    <name type="common">Yellow monkey flower</name>
    <name type="synonym">Mimulus guttatus</name>
    <dbReference type="NCBI Taxonomy" id="4155"/>
    <lineage>
        <taxon>Eukaryota</taxon>
        <taxon>Viridiplantae</taxon>
        <taxon>Streptophyta</taxon>
        <taxon>Embryophyta</taxon>
        <taxon>Tracheophyta</taxon>
        <taxon>Spermatophyta</taxon>
        <taxon>Magnoliopsida</taxon>
        <taxon>eudicotyledons</taxon>
        <taxon>Gunneridae</taxon>
        <taxon>Pentapetalae</taxon>
        <taxon>asterids</taxon>
        <taxon>lamiids</taxon>
        <taxon>Lamiales</taxon>
        <taxon>Phrymaceae</taxon>
        <taxon>Erythranthe</taxon>
    </lineage>
</organism>
<feature type="compositionally biased region" description="Polar residues" evidence="7">
    <location>
        <begin position="287"/>
        <end position="313"/>
    </location>
</feature>
<dbReference type="GO" id="GO:0035267">
    <property type="term" value="C:NuA4 histone acetyltransferase complex"/>
    <property type="evidence" value="ECO:0007669"/>
    <property type="project" value="InterPro"/>
</dbReference>
<feature type="region of interest" description="Disordered" evidence="7">
    <location>
        <begin position="405"/>
        <end position="435"/>
    </location>
</feature>
<feature type="compositionally biased region" description="Acidic residues" evidence="7">
    <location>
        <begin position="249"/>
        <end position="260"/>
    </location>
</feature>
<evidence type="ECO:0000256" key="6">
    <source>
        <dbReference type="RuleBase" id="RU361124"/>
    </source>
</evidence>
<gene>
    <name evidence="9" type="ORF">MIMGU_mgv1a000290mg</name>
</gene>
<dbReference type="InterPro" id="IPR024943">
    <property type="entry name" value="Enhancer_polycomb"/>
</dbReference>
<proteinExistence type="inferred from homology"/>
<feature type="compositionally biased region" description="Basic residues" evidence="7">
    <location>
        <begin position="25"/>
        <end position="40"/>
    </location>
</feature>
<feature type="compositionally biased region" description="Basic and acidic residues" evidence="7">
    <location>
        <begin position="1162"/>
        <end position="1174"/>
    </location>
</feature>
<evidence type="ECO:0000313" key="9">
    <source>
        <dbReference type="EMBL" id="EYU29261.1"/>
    </source>
</evidence>
<feature type="region of interest" description="Disordered" evidence="7">
    <location>
        <begin position="1"/>
        <end position="160"/>
    </location>
</feature>
<protein>
    <recommendedName>
        <fullName evidence="6">Enhancer of polycomb-like protein</fullName>
    </recommendedName>
</protein>
<dbReference type="GO" id="GO:0006357">
    <property type="term" value="P:regulation of transcription by RNA polymerase II"/>
    <property type="evidence" value="ECO:0000318"/>
    <property type="project" value="GO_Central"/>
</dbReference>